<keyword evidence="3" id="KW-1185">Reference proteome</keyword>
<name>A0A439D3Q0_9PEZI</name>
<dbReference type="Pfam" id="PF01636">
    <property type="entry name" value="APH"/>
    <property type="match status" value="1"/>
</dbReference>
<evidence type="ECO:0000313" key="3">
    <source>
        <dbReference type="Proteomes" id="UP000286045"/>
    </source>
</evidence>
<dbReference type="PANTHER" id="PTHR21310:SF48">
    <property type="entry name" value="AMINOGLYCOSIDE PHOSPHOTRANSFERASE DOMAIN-CONTAINING PROTEIN"/>
    <property type="match status" value="1"/>
</dbReference>
<organism evidence="2 3">
    <name type="scientific">Xylaria grammica</name>
    <dbReference type="NCBI Taxonomy" id="363999"/>
    <lineage>
        <taxon>Eukaryota</taxon>
        <taxon>Fungi</taxon>
        <taxon>Dikarya</taxon>
        <taxon>Ascomycota</taxon>
        <taxon>Pezizomycotina</taxon>
        <taxon>Sordariomycetes</taxon>
        <taxon>Xylariomycetidae</taxon>
        <taxon>Xylariales</taxon>
        <taxon>Xylariaceae</taxon>
        <taxon>Xylaria</taxon>
    </lineage>
</organism>
<evidence type="ECO:0000259" key="1">
    <source>
        <dbReference type="Pfam" id="PF01636"/>
    </source>
</evidence>
<protein>
    <recommendedName>
        <fullName evidence="1">Aminoglycoside phosphotransferase domain-containing protein</fullName>
    </recommendedName>
</protein>
<accession>A0A439D3Q0</accession>
<proteinExistence type="predicted"/>
<dbReference type="SUPFAM" id="SSF56112">
    <property type="entry name" value="Protein kinase-like (PK-like)"/>
    <property type="match status" value="1"/>
</dbReference>
<dbReference type="InterPro" id="IPR011009">
    <property type="entry name" value="Kinase-like_dom_sf"/>
</dbReference>
<sequence length="298" mass="33447">MSSYTPITLPYFAPANVLPASLPTLEQALSITDYLTPPPNTFGYEGVNVVRVGEHFIAKYGKKVRSIEGENMLFVQQHTTIPVPQVYAIYQFGEGNTMIIMEFVKGATLQDHLGKVGLEGSNSIREKLRAQVNELRRIPAPNYYGALGRRPFWDVYRGREFGPFDSFDDCVLSNLDQVFGIRLAQQFIDIKKFFSASCVAISTALEHNYPVFTHGDLHECNIIVRSDGTPVIIDYEVSGFYPSFYEAIVAGILDSEFDFLDEKFEEERAIVGHCHEAWIDAEIEELESGDESDGDSDS</sequence>
<feature type="domain" description="Aminoglycoside phosphotransferase" evidence="1">
    <location>
        <begin position="70"/>
        <end position="252"/>
    </location>
</feature>
<dbReference type="InterPro" id="IPR051678">
    <property type="entry name" value="AGP_Transferase"/>
</dbReference>
<dbReference type="Proteomes" id="UP000286045">
    <property type="component" value="Unassembled WGS sequence"/>
</dbReference>
<dbReference type="PANTHER" id="PTHR21310">
    <property type="entry name" value="AMINOGLYCOSIDE PHOSPHOTRANSFERASE-RELATED-RELATED"/>
    <property type="match status" value="1"/>
</dbReference>
<comment type="caution">
    <text evidence="2">The sequence shown here is derived from an EMBL/GenBank/DDBJ whole genome shotgun (WGS) entry which is preliminary data.</text>
</comment>
<dbReference type="AlphaFoldDB" id="A0A439D3Q0"/>
<dbReference type="Gene3D" id="3.90.1200.10">
    <property type="match status" value="1"/>
</dbReference>
<reference evidence="2 3" key="1">
    <citation type="submission" date="2018-12" db="EMBL/GenBank/DDBJ databases">
        <title>Draft genome sequence of Xylaria grammica IHI A82.</title>
        <authorList>
            <person name="Buettner E."/>
            <person name="Kellner H."/>
        </authorList>
    </citation>
    <scope>NUCLEOTIDE SEQUENCE [LARGE SCALE GENOMIC DNA]</scope>
    <source>
        <strain evidence="2 3">IHI A82</strain>
    </source>
</reference>
<dbReference type="STRING" id="363999.A0A439D3Q0"/>
<dbReference type="Gene3D" id="3.30.200.150">
    <property type="match status" value="1"/>
</dbReference>
<dbReference type="InterPro" id="IPR002575">
    <property type="entry name" value="Aminoglycoside_PTrfase"/>
</dbReference>
<gene>
    <name evidence="2" type="ORF">EKO27_g6079</name>
</gene>
<evidence type="ECO:0000313" key="2">
    <source>
        <dbReference type="EMBL" id="RWA09036.1"/>
    </source>
</evidence>
<dbReference type="EMBL" id="RYZI01000172">
    <property type="protein sequence ID" value="RWA09036.1"/>
    <property type="molecule type" value="Genomic_DNA"/>
</dbReference>